<feature type="transmembrane region" description="Helical" evidence="1">
    <location>
        <begin position="174"/>
        <end position="202"/>
    </location>
</feature>
<dbReference type="GO" id="GO:0016301">
    <property type="term" value="F:kinase activity"/>
    <property type="evidence" value="ECO:0007669"/>
    <property type="project" value="UniProtKB-KW"/>
</dbReference>
<proteinExistence type="predicted"/>
<name>A0A9P1BVZ3_9DINO</name>
<keyword evidence="3" id="KW-0418">Kinase</keyword>
<organism evidence="2">
    <name type="scientific">Cladocopium goreaui</name>
    <dbReference type="NCBI Taxonomy" id="2562237"/>
    <lineage>
        <taxon>Eukaryota</taxon>
        <taxon>Sar</taxon>
        <taxon>Alveolata</taxon>
        <taxon>Dinophyceae</taxon>
        <taxon>Suessiales</taxon>
        <taxon>Symbiodiniaceae</taxon>
        <taxon>Cladocopium</taxon>
    </lineage>
</organism>
<evidence type="ECO:0000313" key="3">
    <source>
        <dbReference type="EMBL" id="CAL4767781.1"/>
    </source>
</evidence>
<reference evidence="2" key="1">
    <citation type="submission" date="2022-10" db="EMBL/GenBank/DDBJ databases">
        <authorList>
            <person name="Chen Y."/>
            <person name="Dougan E. K."/>
            <person name="Chan C."/>
            <person name="Rhodes N."/>
            <person name="Thang M."/>
        </authorList>
    </citation>
    <scope>NUCLEOTIDE SEQUENCE</scope>
</reference>
<dbReference type="EMBL" id="CAMXCT010000558">
    <property type="protein sequence ID" value="CAI3980469.1"/>
    <property type="molecule type" value="Genomic_DNA"/>
</dbReference>
<evidence type="ECO:0000256" key="1">
    <source>
        <dbReference type="SAM" id="Phobius"/>
    </source>
</evidence>
<comment type="caution">
    <text evidence="2">The sequence shown here is derived from an EMBL/GenBank/DDBJ whole genome shotgun (WGS) entry which is preliminary data.</text>
</comment>
<keyword evidence="3" id="KW-0808">Transferase</keyword>
<keyword evidence="1" id="KW-0812">Transmembrane</keyword>
<sequence>MILHARAGAPLWLGSCENIGTEGKSVSQAALVIRHLHLKGIVHRAIKPENFLLKDGRLSSRGCVLHWCCPVGKRQCPLGHGAELPGRCGVSVQDHGLRFLEPGRGTKVLLYLLTGSLPWDEEDEIGQKIMRKVATCAEELAEECPRLGSFWDDCRGPGPRSCRTTASSGAPCRVFFHCCALVLPMIFVPGGFCLCLPAPFFFSHCLNELIK</sequence>
<reference evidence="3 4" key="2">
    <citation type="submission" date="2024-05" db="EMBL/GenBank/DDBJ databases">
        <authorList>
            <person name="Chen Y."/>
            <person name="Shah S."/>
            <person name="Dougan E. K."/>
            <person name="Thang M."/>
            <person name="Chan C."/>
        </authorList>
    </citation>
    <scope>NUCLEOTIDE SEQUENCE [LARGE SCALE GENOMIC DNA]</scope>
</reference>
<gene>
    <name evidence="2" type="ORF">C1SCF055_LOCUS8337</name>
</gene>
<evidence type="ECO:0000313" key="4">
    <source>
        <dbReference type="Proteomes" id="UP001152797"/>
    </source>
</evidence>
<dbReference type="SUPFAM" id="SSF56112">
    <property type="entry name" value="Protein kinase-like (PK-like)"/>
    <property type="match status" value="1"/>
</dbReference>
<accession>A0A9P1BVZ3</accession>
<protein>
    <submittedName>
        <fullName evidence="3">Casein kinase 1-like protein 4 (Protein CASEI N KINASE I-LIKE 4) (CK1.4)</fullName>
    </submittedName>
</protein>
<dbReference type="InterPro" id="IPR011009">
    <property type="entry name" value="Kinase-like_dom_sf"/>
</dbReference>
<dbReference type="EMBL" id="CAMXCT020000558">
    <property type="protein sequence ID" value="CAL1133844.1"/>
    <property type="molecule type" value="Genomic_DNA"/>
</dbReference>
<keyword evidence="1" id="KW-0472">Membrane</keyword>
<dbReference type="AlphaFoldDB" id="A0A9P1BVZ3"/>
<keyword evidence="1" id="KW-1133">Transmembrane helix</keyword>
<evidence type="ECO:0000313" key="2">
    <source>
        <dbReference type="EMBL" id="CAI3980469.1"/>
    </source>
</evidence>
<dbReference type="Gene3D" id="1.10.510.10">
    <property type="entry name" value="Transferase(Phosphotransferase) domain 1"/>
    <property type="match status" value="1"/>
</dbReference>
<keyword evidence="4" id="KW-1185">Reference proteome</keyword>
<dbReference type="Proteomes" id="UP001152797">
    <property type="component" value="Unassembled WGS sequence"/>
</dbReference>
<dbReference type="EMBL" id="CAMXCT030000558">
    <property type="protein sequence ID" value="CAL4767781.1"/>
    <property type="molecule type" value="Genomic_DNA"/>
</dbReference>